<dbReference type="GO" id="GO:0003676">
    <property type="term" value="F:nucleic acid binding"/>
    <property type="evidence" value="ECO:0007669"/>
    <property type="project" value="InterPro"/>
</dbReference>
<dbReference type="Proteomes" id="UP000243499">
    <property type="component" value="Chromosome 9"/>
</dbReference>
<name>A0A2T8I363_9POAL</name>
<reference evidence="2" key="1">
    <citation type="submission" date="2018-04" db="EMBL/GenBank/DDBJ databases">
        <title>WGS assembly of Panicum hallii.</title>
        <authorList>
            <person name="Lovell J."/>
            <person name="Jenkins J."/>
            <person name="Lowry D."/>
            <person name="Mamidi S."/>
            <person name="Sreedasyam A."/>
            <person name="Weng X."/>
            <person name="Barry K."/>
            <person name="Bonette J."/>
            <person name="Campitelli B."/>
            <person name="Daum C."/>
            <person name="Gordon S."/>
            <person name="Gould B."/>
            <person name="Lipzen A."/>
            <person name="Macqueen A."/>
            <person name="Palacio-Mejia J."/>
            <person name="Plott C."/>
            <person name="Shakirov E."/>
            <person name="Shu S."/>
            <person name="Yoshinaga Y."/>
            <person name="Zane M."/>
            <person name="Rokhsar D."/>
            <person name="Grimwood J."/>
            <person name="Schmutz J."/>
            <person name="Juenger T."/>
        </authorList>
    </citation>
    <scope>NUCLEOTIDE SEQUENCE [LARGE SCALE GENOMIC DNA]</scope>
    <source>
        <strain evidence="2">FIL2</strain>
    </source>
</reference>
<dbReference type="Pfam" id="PF13456">
    <property type="entry name" value="RVT_3"/>
    <property type="match status" value="1"/>
</dbReference>
<dbReference type="AlphaFoldDB" id="A0A2T8I363"/>
<protein>
    <recommendedName>
        <fullName evidence="1">RNase H type-1 domain-containing protein</fullName>
    </recommendedName>
</protein>
<proteinExistence type="predicted"/>
<dbReference type="Gramene" id="PVH32107">
    <property type="protein sequence ID" value="PVH32107"/>
    <property type="gene ID" value="PAHAL_9G316100"/>
</dbReference>
<dbReference type="SUPFAM" id="SSF53098">
    <property type="entry name" value="Ribonuclease H-like"/>
    <property type="match status" value="1"/>
</dbReference>
<evidence type="ECO:0000313" key="2">
    <source>
        <dbReference type="EMBL" id="PVH32107.1"/>
    </source>
</evidence>
<dbReference type="InterPro" id="IPR012337">
    <property type="entry name" value="RNaseH-like_sf"/>
</dbReference>
<organism evidence="2">
    <name type="scientific">Panicum hallii</name>
    <dbReference type="NCBI Taxonomy" id="206008"/>
    <lineage>
        <taxon>Eukaryota</taxon>
        <taxon>Viridiplantae</taxon>
        <taxon>Streptophyta</taxon>
        <taxon>Embryophyta</taxon>
        <taxon>Tracheophyta</taxon>
        <taxon>Spermatophyta</taxon>
        <taxon>Magnoliopsida</taxon>
        <taxon>Liliopsida</taxon>
        <taxon>Poales</taxon>
        <taxon>Poaceae</taxon>
        <taxon>PACMAD clade</taxon>
        <taxon>Panicoideae</taxon>
        <taxon>Panicodae</taxon>
        <taxon>Paniceae</taxon>
        <taxon>Panicinae</taxon>
        <taxon>Panicum</taxon>
        <taxon>Panicum sect. Panicum</taxon>
    </lineage>
</organism>
<dbReference type="GO" id="GO:0004523">
    <property type="term" value="F:RNA-DNA hybrid ribonuclease activity"/>
    <property type="evidence" value="ECO:0007669"/>
    <property type="project" value="InterPro"/>
</dbReference>
<dbReference type="InterPro" id="IPR053151">
    <property type="entry name" value="RNase_H-like"/>
</dbReference>
<dbReference type="PANTHER" id="PTHR47723:SF24">
    <property type="entry name" value="RNASE H TYPE-1 DOMAIN-CONTAINING PROTEIN"/>
    <property type="match status" value="1"/>
</dbReference>
<evidence type="ECO:0000259" key="1">
    <source>
        <dbReference type="Pfam" id="PF13456"/>
    </source>
</evidence>
<accession>A0A2T8I363</accession>
<feature type="domain" description="RNase H type-1" evidence="1">
    <location>
        <begin position="75"/>
        <end position="131"/>
    </location>
</feature>
<sequence>MDVDTRCPVCWRLDEDGVIASSNAREQRRPVANIIHKARSVLVEVVDESEAKNNSEPTNRCRRWSAPQPGTWKINVDGAFWEKERKGSLGFVARDDQGNAAIAGAGSLDVVMDALCSEAHACIAGLHAAADQADAVFVPRSCNFVAHELARFGCCRDPDHPAVWVNPLPSFVNNLLVRDSTELGVI</sequence>
<dbReference type="InterPro" id="IPR002156">
    <property type="entry name" value="RNaseH_domain"/>
</dbReference>
<dbReference type="PANTHER" id="PTHR47723">
    <property type="entry name" value="OS05G0353850 PROTEIN"/>
    <property type="match status" value="1"/>
</dbReference>
<dbReference type="EMBL" id="CM008054">
    <property type="protein sequence ID" value="PVH32107.1"/>
    <property type="molecule type" value="Genomic_DNA"/>
</dbReference>
<gene>
    <name evidence="2" type="ORF">PAHAL_9G316100</name>
</gene>